<feature type="domain" description="Fe/B12 periplasmic-binding" evidence="2">
    <location>
        <begin position="58"/>
        <end position="334"/>
    </location>
</feature>
<dbReference type="Proteomes" id="UP000067434">
    <property type="component" value="Chromosome"/>
</dbReference>
<dbReference type="PANTHER" id="PTHR30535">
    <property type="entry name" value="VITAMIN B12-BINDING PROTEIN"/>
    <property type="match status" value="1"/>
</dbReference>
<evidence type="ECO:0000313" key="4">
    <source>
        <dbReference type="Proteomes" id="UP000067434"/>
    </source>
</evidence>
<accession>A0A0F7FGZ0</accession>
<dbReference type="PATRIC" id="fig|1550241.5.peg.519"/>
<dbReference type="EMBL" id="CP009961">
    <property type="protein sequence ID" value="AKG38373.1"/>
    <property type="molecule type" value="Genomic_DNA"/>
</dbReference>
<dbReference type="OrthoDB" id="24039at2157"/>
<sequence length="377" mass="41747">MDTRKLIMAAIVIIIVLIGAYILITNWSSPAQQEQAPQYIEVTDYAGRTVKVPTNVSRIVAIGPGMLRLVCYLNAVDMLAGVENAEKSWNPVGRDYAMVYFEKFKNLPVIGPGGPREAPNPELLRSVKPDLVIMSRVYVDLYDPDRLSSEVGAPVIVLDYGVAGYLNTTEFKKAITLLGKVLRKESRAAELSSYVDSLVSDLESRVKGVEQKPSVYVGAVSYKGAQPFTATQGKFPPLSLLKTPSIADETGKTGFISLDFEFILKKQPEYVFIDLNNLKTVLDDFNKDKAKYCSLNAFKSGNVYAILPFNYYHTNIATAIADAYFIGKVLYPDKFKDVDPAAKADEIYSKFLGKPLYQDFVTGLKRGFGDLSDVFKC</sequence>
<dbReference type="Gene3D" id="3.40.50.1980">
    <property type="entry name" value="Nitrogenase molybdenum iron protein domain"/>
    <property type="match status" value="2"/>
</dbReference>
<dbReference type="HOGENOM" id="CLU_038034_13_1_2"/>
<dbReference type="SUPFAM" id="SSF53807">
    <property type="entry name" value="Helical backbone' metal receptor"/>
    <property type="match status" value="1"/>
</dbReference>
<dbReference type="STRING" id="1550241.MA03_02530"/>
<evidence type="ECO:0000313" key="3">
    <source>
        <dbReference type="EMBL" id="AKG38373.1"/>
    </source>
</evidence>
<evidence type="ECO:0000256" key="1">
    <source>
        <dbReference type="SAM" id="Phobius"/>
    </source>
</evidence>
<dbReference type="PANTHER" id="PTHR30535:SF34">
    <property type="entry name" value="MOLYBDATE-BINDING PROTEIN MOLA"/>
    <property type="match status" value="1"/>
</dbReference>
<dbReference type="GeneID" id="25401071"/>
<protein>
    <submittedName>
        <fullName evidence="3">ABC transporter substrate-binding protein</fullName>
    </submittedName>
</protein>
<dbReference type="AlphaFoldDB" id="A0A0F7FGZ0"/>
<keyword evidence="1" id="KW-1133">Transmembrane helix</keyword>
<keyword evidence="1" id="KW-0472">Membrane</keyword>
<evidence type="ECO:0000259" key="2">
    <source>
        <dbReference type="PROSITE" id="PS50983"/>
    </source>
</evidence>
<dbReference type="InterPro" id="IPR050902">
    <property type="entry name" value="ABC_Transporter_SBP"/>
</dbReference>
<dbReference type="Pfam" id="PF01497">
    <property type="entry name" value="Peripla_BP_2"/>
    <property type="match status" value="1"/>
</dbReference>
<organism evidence="3 4">
    <name type="scientific">Infirmifilum uzonense</name>
    <dbReference type="NCBI Taxonomy" id="1550241"/>
    <lineage>
        <taxon>Archaea</taxon>
        <taxon>Thermoproteota</taxon>
        <taxon>Thermoprotei</taxon>
        <taxon>Thermofilales</taxon>
        <taxon>Thermofilaceae</taxon>
        <taxon>Infirmifilum</taxon>
    </lineage>
</organism>
<dbReference type="KEGG" id="thf:MA03_02530"/>
<dbReference type="InterPro" id="IPR002491">
    <property type="entry name" value="ABC_transptr_periplasmic_BD"/>
</dbReference>
<gene>
    <name evidence="3" type="ORF">MA03_02530</name>
</gene>
<proteinExistence type="predicted"/>
<feature type="transmembrane region" description="Helical" evidence="1">
    <location>
        <begin position="6"/>
        <end position="24"/>
    </location>
</feature>
<dbReference type="RefSeq" id="WP_052883768.1">
    <property type="nucleotide sequence ID" value="NZ_CP009961.1"/>
</dbReference>
<keyword evidence="1" id="KW-0812">Transmembrane</keyword>
<name>A0A0F7FGZ0_9CREN</name>
<reference evidence="3 4" key="1">
    <citation type="journal article" date="2015" name="Stand. Genomic Sci.">
        <title>Complete genome sequence of and proposal of Thermofilum uzonense sp. nov. a novel hyperthermophilic crenarchaeon and emended description of the genus Thermofilum.</title>
        <authorList>
            <person name="Toshchakov S.V."/>
            <person name="Korzhenkov A.A."/>
            <person name="Samarov N.I."/>
            <person name="Mazunin I.O."/>
            <person name="Mozhey O.I."/>
            <person name="Shmyr I.S."/>
            <person name="Derbikova K.S."/>
            <person name="Taranov E.A."/>
            <person name="Dominova I.N."/>
            <person name="Bonch-Osmolovskaya E.A."/>
            <person name="Patrushev M.V."/>
            <person name="Podosokorskaya O.A."/>
            <person name="Kublanov I.V."/>
        </authorList>
    </citation>
    <scope>NUCLEOTIDE SEQUENCE [LARGE SCALE GENOMIC DNA]</scope>
    <source>
        <strain evidence="3 4">1807-2</strain>
    </source>
</reference>
<keyword evidence="4" id="KW-1185">Reference proteome</keyword>
<dbReference type="PROSITE" id="PS50983">
    <property type="entry name" value="FE_B12_PBP"/>
    <property type="match status" value="1"/>
</dbReference>